<evidence type="ECO:0000313" key="1">
    <source>
        <dbReference type="EMBL" id="ABZ72619.1"/>
    </source>
</evidence>
<sequence length="151" mass="16140">MTAAPKKVTLGKGIRLYVANSATPANDAAYTRVSNENSLEIAWKADEEKVETKEVDNKFSIMGATEITLKAELNEVFDDAGQALLPQPGKAALFQIRNENDPTNVKILVEGEFAVVDKTYKATVKGTTTWSYGLSAGGVITSTSRALITGA</sequence>
<dbReference type="EMBL" id="CP000927">
    <property type="protein sequence ID" value="ABZ72619.1"/>
    <property type="molecule type" value="Genomic_DNA"/>
</dbReference>
<dbReference type="KEGG" id="cak:Caul_3492"/>
<protein>
    <submittedName>
        <fullName evidence="1">Uncharacterized protein</fullName>
    </submittedName>
</protein>
<proteinExistence type="predicted"/>
<accession>B0T638</accession>
<gene>
    <name evidence="1" type="ordered locus">Caul_3492</name>
</gene>
<name>B0T638_CAUSK</name>
<reference evidence="1" key="1">
    <citation type="submission" date="2008-01" db="EMBL/GenBank/DDBJ databases">
        <title>Complete sequence of chromosome of Caulobacter sp. K31.</title>
        <authorList>
            <consortium name="US DOE Joint Genome Institute"/>
            <person name="Copeland A."/>
            <person name="Lucas S."/>
            <person name="Lapidus A."/>
            <person name="Barry K."/>
            <person name="Glavina del Rio T."/>
            <person name="Dalin E."/>
            <person name="Tice H."/>
            <person name="Pitluck S."/>
            <person name="Bruce D."/>
            <person name="Goodwin L."/>
            <person name="Thompson L.S."/>
            <person name="Brettin T."/>
            <person name="Detter J.C."/>
            <person name="Han C."/>
            <person name="Schmutz J."/>
            <person name="Larimer F."/>
            <person name="Land M."/>
            <person name="Hauser L."/>
            <person name="Kyrpides N."/>
            <person name="Kim E."/>
            <person name="Stephens C."/>
            <person name="Richardson P."/>
        </authorList>
    </citation>
    <scope>NUCLEOTIDE SEQUENCE [LARGE SCALE GENOMIC DNA]</scope>
    <source>
        <strain evidence="1">K31</strain>
    </source>
</reference>
<dbReference type="HOGENOM" id="CLU_1728055_0_0_5"/>
<dbReference type="STRING" id="366602.Caul_3492"/>
<dbReference type="AlphaFoldDB" id="B0T638"/>
<organism evidence="1">
    <name type="scientific">Caulobacter sp. (strain K31)</name>
    <dbReference type="NCBI Taxonomy" id="366602"/>
    <lineage>
        <taxon>Bacteria</taxon>
        <taxon>Pseudomonadati</taxon>
        <taxon>Pseudomonadota</taxon>
        <taxon>Alphaproteobacteria</taxon>
        <taxon>Caulobacterales</taxon>
        <taxon>Caulobacteraceae</taxon>
        <taxon>Caulobacter</taxon>
    </lineage>
</organism>